<protein>
    <recommendedName>
        <fullName evidence="4">Importin N-terminal domain-containing protein</fullName>
    </recommendedName>
</protein>
<dbReference type="AlphaFoldDB" id="A0A6A5AS95"/>
<proteinExistence type="predicted"/>
<evidence type="ECO:0000256" key="1">
    <source>
        <dbReference type="SAM" id="MobiDB-lite"/>
    </source>
</evidence>
<sequence length="124" mass="13330">MTYAQFEDEAEADDMDSSDDNDDEDDGDDSDEEVSATSVRPGGPSSIFAPSEDFLLSDMLDGGSEPDGDDEDEIEAAMDPLNDVDLKEQIVLVMRALNSTPSFVESVVPGLTATEKSIIQDMLS</sequence>
<feature type="compositionally biased region" description="Acidic residues" evidence="1">
    <location>
        <begin position="1"/>
        <end position="34"/>
    </location>
</feature>
<evidence type="ECO:0000313" key="3">
    <source>
        <dbReference type="Proteomes" id="UP000469452"/>
    </source>
</evidence>
<feature type="region of interest" description="Disordered" evidence="1">
    <location>
        <begin position="1"/>
        <end position="81"/>
    </location>
</feature>
<evidence type="ECO:0000313" key="2">
    <source>
        <dbReference type="EMBL" id="KAF0763591.1"/>
    </source>
</evidence>
<dbReference type="EMBL" id="VJMI01007539">
    <property type="protein sequence ID" value="KAF0763591.1"/>
    <property type="molecule type" value="Genomic_DNA"/>
</dbReference>
<name>A0A6A5AS95_APHAT</name>
<comment type="caution">
    <text evidence="2">The sequence shown here is derived from an EMBL/GenBank/DDBJ whole genome shotgun (WGS) entry which is preliminary data.</text>
</comment>
<gene>
    <name evidence="2" type="ORF">AaE_003175</name>
</gene>
<reference evidence="2 3" key="1">
    <citation type="submission" date="2019-06" db="EMBL/GenBank/DDBJ databases">
        <title>Genomics analysis of Aphanomyces spp. identifies a new class of oomycete effector associated with host adaptation.</title>
        <authorList>
            <person name="Gaulin E."/>
        </authorList>
    </citation>
    <scope>NUCLEOTIDE SEQUENCE [LARGE SCALE GENOMIC DNA]</scope>
    <source>
        <strain evidence="2 3">E</strain>
    </source>
</reference>
<feature type="compositionally biased region" description="Acidic residues" evidence="1">
    <location>
        <begin position="64"/>
        <end position="76"/>
    </location>
</feature>
<dbReference type="Proteomes" id="UP000469452">
    <property type="component" value="Unassembled WGS sequence"/>
</dbReference>
<dbReference type="VEuPathDB" id="FungiDB:H257_13149"/>
<evidence type="ECO:0008006" key="4">
    <source>
        <dbReference type="Google" id="ProtNLM"/>
    </source>
</evidence>
<organism evidence="2 3">
    <name type="scientific">Aphanomyces astaci</name>
    <name type="common">Crayfish plague agent</name>
    <dbReference type="NCBI Taxonomy" id="112090"/>
    <lineage>
        <taxon>Eukaryota</taxon>
        <taxon>Sar</taxon>
        <taxon>Stramenopiles</taxon>
        <taxon>Oomycota</taxon>
        <taxon>Saprolegniomycetes</taxon>
        <taxon>Saprolegniales</taxon>
        <taxon>Verrucalvaceae</taxon>
        <taxon>Aphanomyces</taxon>
    </lineage>
</organism>
<accession>A0A6A5AS95</accession>